<dbReference type="Gene3D" id="1.25.40.180">
    <property type="match status" value="1"/>
</dbReference>
<evidence type="ECO:0000313" key="3">
    <source>
        <dbReference type="Proteomes" id="UP000292052"/>
    </source>
</evidence>
<feature type="compositionally biased region" description="Basic and acidic residues" evidence="1">
    <location>
        <begin position="382"/>
        <end position="395"/>
    </location>
</feature>
<dbReference type="OrthoDB" id="6484979at2759"/>
<dbReference type="GO" id="GO:0005829">
    <property type="term" value="C:cytosol"/>
    <property type="evidence" value="ECO:0007669"/>
    <property type="project" value="TreeGrafter"/>
</dbReference>
<evidence type="ECO:0000313" key="2">
    <source>
        <dbReference type="EMBL" id="RZC43086.1"/>
    </source>
</evidence>
<dbReference type="GO" id="GO:0006446">
    <property type="term" value="P:regulation of translational initiation"/>
    <property type="evidence" value="ECO:0007669"/>
    <property type="project" value="TreeGrafter"/>
</dbReference>
<gene>
    <name evidence="2" type="ORF">BDFB_006990</name>
</gene>
<dbReference type="Proteomes" id="UP000292052">
    <property type="component" value="Unassembled WGS sequence"/>
</dbReference>
<dbReference type="PANTHER" id="PTHR23254">
    <property type="entry name" value="EIF4G DOMAIN PROTEIN"/>
    <property type="match status" value="1"/>
</dbReference>
<protein>
    <submittedName>
        <fullName evidence="2">Uncharacterized protein</fullName>
    </submittedName>
</protein>
<dbReference type="PANTHER" id="PTHR23254:SF18">
    <property type="entry name" value="RE28271P"/>
    <property type="match status" value="1"/>
</dbReference>
<dbReference type="EMBL" id="QDEB01001953">
    <property type="protein sequence ID" value="RZC43086.1"/>
    <property type="molecule type" value="Genomic_DNA"/>
</dbReference>
<dbReference type="AlphaFoldDB" id="A0A482WD43"/>
<organism evidence="2 3">
    <name type="scientific">Asbolus verrucosus</name>
    <name type="common">Desert ironclad beetle</name>
    <dbReference type="NCBI Taxonomy" id="1661398"/>
    <lineage>
        <taxon>Eukaryota</taxon>
        <taxon>Metazoa</taxon>
        <taxon>Ecdysozoa</taxon>
        <taxon>Arthropoda</taxon>
        <taxon>Hexapoda</taxon>
        <taxon>Insecta</taxon>
        <taxon>Pterygota</taxon>
        <taxon>Neoptera</taxon>
        <taxon>Endopterygota</taxon>
        <taxon>Coleoptera</taxon>
        <taxon>Polyphaga</taxon>
        <taxon>Cucujiformia</taxon>
        <taxon>Tenebrionidae</taxon>
        <taxon>Pimeliinae</taxon>
        <taxon>Asbolus</taxon>
    </lineage>
</organism>
<feature type="compositionally biased region" description="Polar residues" evidence="1">
    <location>
        <begin position="309"/>
        <end position="328"/>
    </location>
</feature>
<reference evidence="2 3" key="1">
    <citation type="submission" date="2017-03" db="EMBL/GenBank/DDBJ databases">
        <title>Genome of the blue death feigning beetle - Asbolus verrucosus.</title>
        <authorList>
            <person name="Rider S.D."/>
        </authorList>
    </citation>
    <scope>NUCLEOTIDE SEQUENCE [LARGE SCALE GENOMIC DNA]</scope>
    <source>
        <strain evidence="2">Butters</strain>
        <tissue evidence="2">Head and leg muscle</tissue>
    </source>
</reference>
<comment type="caution">
    <text evidence="2">The sequence shown here is derived from an EMBL/GenBank/DDBJ whole genome shotgun (WGS) entry which is preliminary data.</text>
</comment>
<accession>A0A482WD43</accession>
<dbReference type="InterPro" id="IPR051367">
    <property type="entry name" value="mRNA_TranslReg/HistoneTransl"/>
</dbReference>
<name>A0A482WD43_ASBVE</name>
<dbReference type="STRING" id="1661398.A0A482WD43"/>
<evidence type="ECO:0000256" key="1">
    <source>
        <dbReference type="SAM" id="MobiDB-lite"/>
    </source>
</evidence>
<keyword evidence="3" id="KW-1185">Reference proteome</keyword>
<sequence length="395" mass="44237">MSSGAGRGRGWLNLGKNAEPPRPMGLARPPANPTPVQQVECKYKGLIEKVKEMNVSDDGIMFNKKLQYIQTYWVQECGSREDVEGSFEELYNACLHDAELASKLVALVASRSCISQEIHECNLRHQFLKHLQKDFENSNQLQTTSPLMFRNCVHMLGEFYSKARSSKGELFNILATPLLSCLELLLTSKSLADLTLFTTQLFLNGSTLKTTEPEDLAKLSIKIRTVVVGELQLVKEAKLWLLLALDLYNVRFGVLAPEVYKFYEDQLGSAAMVNFQKPHDTLSIQTLHSSKVLDSFQSNVNVLQISTSPTEAPQNEHPPQNSGFSKDASTNKEKTGRPILGVGARFIKNKSSDENGTWNSKSNSASGRVHTNKKPPTLKNNKGWEHDDRFENDYN</sequence>
<feature type="compositionally biased region" description="Polar residues" evidence="1">
    <location>
        <begin position="354"/>
        <end position="366"/>
    </location>
</feature>
<feature type="region of interest" description="Disordered" evidence="1">
    <location>
        <begin position="1"/>
        <end position="36"/>
    </location>
</feature>
<dbReference type="GO" id="GO:0008494">
    <property type="term" value="F:translation activator activity"/>
    <property type="evidence" value="ECO:0007669"/>
    <property type="project" value="TreeGrafter"/>
</dbReference>
<feature type="region of interest" description="Disordered" evidence="1">
    <location>
        <begin position="309"/>
        <end position="395"/>
    </location>
</feature>
<proteinExistence type="predicted"/>